<dbReference type="OrthoDB" id="8373082at2"/>
<evidence type="ECO:0000313" key="2">
    <source>
        <dbReference type="Proteomes" id="UP000311605"/>
    </source>
</evidence>
<dbReference type="EMBL" id="VDMN01000009">
    <property type="protein sequence ID" value="TNM60303.1"/>
    <property type="molecule type" value="Genomic_DNA"/>
</dbReference>
<evidence type="ECO:0008006" key="3">
    <source>
        <dbReference type="Google" id="ProtNLM"/>
    </source>
</evidence>
<name>A0A5C4X9Z2_9HYPH</name>
<protein>
    <recommendedName>
        <fullName evidence="3">DUF1488 domain-containing protein</fullName>
    </recommendedName>
</protein>
<proteinExistence type="predicted"/>
<organism evidence="1 2">
    <name type="scientific">Aliirhizobium smilacinae</name>
    <dbReference type="NCBI Taxonomy" id="1395944"/>
    <lineage>
        <taxon>Bacteria</taxon>
        <taxon>Pseudomonadati</taxon>
        <taxon>Pseudomonadota</taxon>
        <taxon>Alphaproteobacteria</taxon>
        <taxon>Hyphomicrobiales</taxon>
        <taxon>Rhizobiaceae</taxon>
        <taxon>Aliirhizobium</taxon>
    </lineage>
</organism>
<dbReference type="Proteomes" id="UP000311605">
    <property type="component" value="Unassembled WGS sequence"/>
</dbReference>
<dbReference type="AlphaFoldDB" id="A0A5C4X9Z2"/>
<dbReference type="RefSeq" id="WP_139679201.1">
    <property type="nucleotide sequence ID" value="NZ_VDMN01000009.1"/>
</dbReference>
<accession>A0A5C4X9Z2</accession>
<evidence type="ECO:0000313" key="1">
    <source>
        <dbReference type="EMBL" id="TNM60303.1"/>
    </source>
</evidence>
<keyword evidence="2" id="KW-1185">Reference proteome</keyword>
<reference evidence="1 2" key="1">
    <citation type="submission" date="2019-06" db="EMBL/GenBank/DDBJ databases">
        <title>The draft genome of Rhizobium smilacinae PTYR-5.</title>
        <authorList>
            <person name="Liu L."/>
            <person name="Li L."/>
            <person name="Zhang X."/>
        </authorList>
    </citation>
    <scope>NUCLEOTIDE SEQUENCE [LARGE SCALE GENOMIC DNA]</scope>
    <source>
        <strain evidence="1 2">PTYR-5</strain>
    </source>
</reference>
<gene>
    <name evidence="1" type="ORF">FHP24_26255</name>
</gene>
<comment type="caution">
    <text evidence="1">The sequence shown here is derived from an EMBL/GenBank/DDBJ whole genome shotgun (WGS) entry which is preliminary data.</text>
</comment>
<sequence length="120" mass="13749">MKQISKRKRQAEMQEATEIRLCEPAPFIYFENGQIAVTDGSSVWLVIVTCEAMKATASPPEKSLRRLVRYAEFYRDLAAANIRRGEDLDGKVWVRESDVLAAKSSLGLDREHRSHLRERV</sequence>